<dbReference type="Proteomes" id="UP000010473">
    <property type="component" value="Plasmid pSTA7437.02"/>
</dbReference>
<dbReference type="EMBL" id="CP003655">
    <property type="protein sequence ID" value="AFZ38255.1"/>
    <property type="molecule type" value="Genomic_DNA"/>
</dbReference>
<gene>
    <name evidence="1" type="ordered locus">Sta7437_4821</name>
</gene>
<accession>K9Y097</accession>
<dbReference type="KEGG" id="scs:Sta7437_4821"/>
<sequence length="123" mass="13816">MKKSRLIVISCLIALGTGNLTRAETIDIDPNHHGKICILGLAEKPIPSLKLNWGMWQASLPDYDLQNSNFSHSQLLALEFNTYGFNPPSLSIEGLKNLKLTHDSCEASNRYQVIFTGDWNWKS</sequence>
<organism evidence="1 2">
    <name type="scientific">Stanieria cyanosphaera (strain ATCC 29371 / PCC 7437)</name>
    <dbReference type="NCBI Taxonomy" id="111780"/>
    <lineage>
        <taxon>Bacteria</taxon>
        <taxon>Bacillati</taxon>
        <taxon>Cyanobacteriota</taxon>
        <taxon>Cyanophyceae</taxon>
        <taxon>Pleurocapsales</taxon>
        <taxon>Dermocarpellaceae</taxon>
        <taxon>Stanieria</taxon>
    </lineage>
</organism>
<keyword evidence="1" id="KW-0614">Plasmid</keyword>
<evidence type="ECO:0000313" key="1">
    <source>
        <dbReference type="EMBL" id="AFZ38255.1"/>
    </source>
</evidence>
<geneLocation type="plasmid" evidence="1 2">
    <name>pSTA7437.02</name>
</geneLocation>
<name>K9Y097_STAC7</name>
<evidence type="ECO:0000313" key="2">
    <source>
        <dbReference type="Proteomes" id="UP000010473"/>
    </source>
</evidence>
<proteinExistence type="predicted"/>
<dbReference type="AlphaFoldDB" id="K9Y097"/>
<reference evidence="2" key="1">
    <citation type="journal article" date="2013" name="Proc. Natl. Acad. Sci. U.S.A.">
        <title>Improving the coverage of the cyanobacterial phylum using diversity-driven genome sequencing.</title>
        <authorList>
            <person name="Shih P.M."/>
            <person name="Wu D."/>
            <person name="Latifi A."/>
            <person name="Axen S.D."/>
            <person name="Fewer D.P."/>
            <person name="Talla E."/>
            <person name="Calteau A."/>
            <person name="Cai F."/>
            <person name="Tandeau de Marsac N."/>
            <person name="Rippka R."/>
            <person name="Herdman M."/>
            <person name="Sivonen K."/>
            <person name="Coursin T."/>
            <person name="Laurent T."/>
            <person name="Goodwin L."/>
            <person name="Nolan M."/>
            <person name="Davenport K.W."/>
            <person name="Han C.S."/>
            <person name="Rubin E.M."/>
            <person name="Eisen J.A."/>
            <person name="Woyke T."/>
            <person name="Gugger M."/>
            <person name="Kerfeld C.A."/>
        </authorList>
    </citation>
    <scope>NUCLEOTIDE SEQUENCE [LARGE SCALE GENOMIC DNA]</scope>
    <source>
        <strain evidence="2">ATCC 29371 / PCC 7437</strain>
        <plasmid evidence="2">Plasmid pSTA7437.02</plasmid>
    </source>
</reference>
<protein>
    <submittedName>
        <fullName evidence="1">Uncharacterized protein</fullName>
    </submittedName>
</protein>
<keyword evidence="2" id="KW-1185">Reference proteome</keyword>
<dbReference type="RefSeq" id="WP_015195632.1">
    <property type="nucleotide sequence ID" value="NC_019749.1"/>
</dbReference>
<dbReference type="HOGENOM" id="CLU_2013858_0_0_3"/>